<dbReference type="SUPFAM" id="SSF52540">
    <property type="entry name" value="P-loop containing nucleoside triphosphate hydrolases"/>
    <property type="match status" value="1"/>
</dbReference>
<accession>Q755C9</accession>
<dbReference type="KEGG" id="ago:AGOS_AFL106C"/>
<evidence type="ECO:0000313" key="9">
    <source>
        <dbReference type="Proteomes" id="UP000000591"/>
    </source>
</evidence>
<dbReference type="OrthoDB" id="274828at2759"/>
<evidence type="ECO:0000256" key="2">
    <source>
        <dbReference type="ARBA" id="ARBA00009863"/>
    </source>
</evidence>
<dbReference type="Pfam" id="PF10236">
    <property type="entry name" value="DAP3"/>
    <property type="match status" value="1"/>
</dbReference>
<evidence type="ECO:0000256" key="6">
    <source>
        <dbReference type="ARBA" id="ARBA00023274"/>
    </source>
</evidence>
<name>Q755C9_EREGS</name>
<dbReference type="InterPro" id="IPR017082">
    <property type="entry name" value="Ribosomal_mS29_fun"/>
</dbReference>
<keyword evidence="3" id="KW-0809">Transit peptide</keyword>
<organism evidence="8 9">
    <name type="scientific">Eremothecium gossypii (strain ATCC 10895 / CBS 109.51 / FGSC 9923 / NRRL Y-1056)</name>
    <name type="common">Yeast</name>
    <name type="synonym">Ashbya gossypii</name>
    <dbReference type="NCBI Taxonomy" id="284811"/>
    <lineage>
        <taxon>Eukaryota</taxon>
        <taxon>Fungi</taxon>
        <taxon>Dikarya</taxon>
        <taxon>Ascomycota</taxon>
        <taxon>Saccharomycotina</taxon>
        <taxon>Saccharomycetes</taxon>
        <taxon>Saccharomycetales</taxon>
        <taxon>Saccharomycetaceae</taxon>
        <taxon>Eremothecium</taxon>
    </lineage>
</organism>
<dbReference type="GO" id="GO:0032543">
    <property type="term" value="P:mitochondrial translation"/>
    <property type="evidence" value="ECO:0007669"/>
    <property type="project" value="InterPro"/>
</dbReference>
<dbReference type="InterPro" id="IPR027417">
    <property type="entry name" value="P-loop_NTPase"/>
</dbReference>
<dbReference type="GO" id="GO:0005763">
    <property type="term" value="C:mitochondrial small ribosomal subunit"/>
    <property type="evidence" value="ECO:0000318"/>
    <property type="project" value="GO_Central"/>
</dbReference>
<dbReference type="FunCoup" id="Q755C9">
    <property type="interactions" value="132"/>
</dbReference>
<dbReference type="Proteomes" id="UP000000591">
    <property type="component" value="Chromosome VI"/>
</dbReference>
<keyword evidence="6" id="KW-0687">Ribonucleoprotein</keyword>
<gene>
    <name evidence="8" type="ORF">AGOS_AFL106C</name>
</gene>
<reference evidence="9" key="2">
    <citation type="journal article" date="2013" name="G3 (Bethesda)">
        <title>Genomes of Ashbya fungi isolated from insects reveal four mating-type loci, numerous translocations, lack of transposons, and distinct gene duplications.</title>
        <authorList>
            <person name="Dietrich F.S."/>
            <person name="Voegeli S."/>
            <person name="Kuo S."/>
            <person name="Philippsen P."/>
        </authorList>
    </citation>
    <scope>GENOME REANNOTATION</scope>
    <source>
        <strain evidence="9">ATCC 10895 / CBS 109.51 / FGSC 9923 / NRRL Y-1056</strain>
    </source>
</reference>
<keyword evidence="4" id="KW-0689">Ribosomal protein</keyword>
<proteinExistence type="inferred from homology"/>
<evidence type="ECO:0000256" key="4">
    <source>
        <dbReference type="ARBA" id="ARBA00022980"/>
    </source>
</evidence>
<keyword evidence="5" id="KW-0496">Mitochondrion</keyword>
<sequence length="440" mass="48825">MLRLQARAFSSSCSVLATARKQAQKKGYNKKDTAAAKPVVKKVVSGSLYKPWKFAVGTSKLNANAPALELPVFNPAEPKNEVAVFSGEQQQFLHRIGAFRLGQFHELFSRPVCYTREATGQLLERLSGTEHQRVILTGQPGVGKSTLLAQAQVAAFEKGSVIINISHPELFLNGRNDFRHDTTGEQEQYTQPMYLKKLLTKILKSNKKSVLSSVALTQEYKFPVADTRESASKRVTRLVPGKNTLYDLLSMKTTPAARGMLFQAVIDELVAQSAVPVYLTVDNFSRILSEPLSAYKDTSCRSIHVLKLQLGRIIMNFVSGATKLNHKDSRVVLATSGVDRETKTLPTGLGQTPHDPYAAKYNYDAVLAEMMLKGGVKEFRVEPLSKPEVAELVDFYAKAGILSEKDQENRREGRLVDEKYLLSGNGNLRELLKSLTLYPF</sequence>
<dbReference type="PANTHER" id="PTHR12810">
    <property type="entry name" value="MITOCHONDRIAL 28S RIBOSOMAL PROTEIN S29"/>
    <property type="match status" value="1"/>
</dbReference>
<dbReference type="HOGENOM" id="CLU_039957_0_0_1"/>
<reference evidence="8 9" key="1">
    <citation type="journal article" date="2004" name="Science">
        <title>The Ashbya gossypii genome as a tool for mapping the ancient Saccharomyces cerevisiae genome.</title>
        <authorList>
            <person name="Dietrich F.S."/>
            <person name="Voegeli S."/>
            <person name="Brachat S."/>
            <person name="Lerch A."/>
            <person name="Gates K."/>
            <person name="Steiner S."/>
            <person name="Mohr C."/>
            <person name="Pohlmann R."/>
            <person name="Luedi P."/>
            <person name="Choi S."/>
            <person name="Wing R.A."/>
            <person name="Flavier A."/>
            <person name="Gaffney T.D."/>
            <person name="Philippsen P."/>
        </authorList>
    </citation>
    <scope>NUCLEOTIDE SEQUENCE [LARGE SCALE GENOMIC DNA]</scope>
    <source>
        <strain evidence="9">ATCC 10895 / CBS 109.51 / FGSC 9923 / NRRL Y-1056</strain>
    </source>
</reference>
<evidence type="ECO:0000256" key="7">
    <source>
        <dbReference type="ARBA" id="ARBA00035140"/>
    </source>
</evidence>
<dbReference type="GeneID" id="4621671"/>
<dbReference type="PIRSF" id="PIRSF036996">
    <property type="entry name" value="RSM23"/>
    <property type="match status" value="1"/>
</dbReference>
<dbReference type="InterPro" id="IPR019368">
    <property type="entry name" value="Ribosomal_mS29"/>
</dbReference>
<protein>
    <recommendedName>
        <fullName evidence="7">Small ribosomal subunit protein mS29</fullName>
    </recommendedName>
</protein>
<dbReference type="STRING" id="284811.Q755C9"/>
<comment type="similarity">
    <text evidence="2">Belongs to the mitochondrion-specific ribosomal protein mS29 family.</text>
</comment>
<dbReference type="EMBL" id="AE016819">
    <property type="protein sequence ID" value="AAS53268.2"/>
    <property type="molecule type" value="Genomic_DNA"/>
</dbReference>
<evidence type="ECO:0000256" key="3">
    <source>
        <dbReference type="ARBA" id="ARBA00022946"/>
    </source>
</evidence>
<dbReference type="OMA" id="GLAHWMT"/>
<dbReference type="InParanoid" id="Q755C9"/>
<dbReference type="RefSeq" id="NP_985444.2">
    <property type="nucleotide sequence ID" value="NM_210798.2"/>
</dbReference>
<dbReference type="AlphaFoldDB" id="Q755C9"/>
<evidence type="ECO:0000256" key="1">
    <source>
        <dbReference type="ARBA" id="ARBA00004173"/>
    </source>
</evidence>
<comment type="subcellular location">
    <subcellularLocation>
        <location evidence="1">Mitochondrion</location>
    </subcellularLocation>
</comment>
<dbReference type="eggNOG" id="KOG3928">
    <property type="taxonomic scope" value="Eukaryota"/>
</dbReference>
<dbReference type="PANTHER" id="PTHR12810:SF0">
    <property type="entry name" value="SMALL RIBOSOMAL SUBUNIT PROTEIN MS29"/>
    <property type="match status" value="1"/>
</dbReference>
<dbReference type="GO" id="GO:0003735">
    <property type="term" value="F:structural constituent of ribosome"/>
    <property type="evidence" value="ECO:0000318"/>
    <property type="project" value="GO_Central"/>
</dbReference>
<evidence type="ECO:0000313" key="8">
    <source>
        <dbReference type="EMBL" id="AAS53268.2"/>
    </source>
</evidence>
<keyword evidence="9" id="KW-1185">Reference proteome</keyword>
<evidence type="ECO:0000256" key="5">
    <source>
        <dbReference type="ARBA" id="ARBA00023128"/>
    </source>
</evidence>